<dbReference type="Gene3D" id="3.50.50.60">
    <property type="entry name" value="FAD/NAD(P)-binding domain"/>
    <property type="match status" value="3"/>
</dbReference>
<keyword evidence="5" id="KW-0560">Oxidoreductase</keyword>
<dbReference type="AlphaFoldDB" id="A0AAJ0DJC9"/>
<comment type="cofactor">
    <cofactor evidence="1">
        <name>FAD</name>
        <dbReference type="ChEBI" id="CHEBI:57692"/>
    </cofactor>
</comment>
<evidence type="ECO:0000313" key="8">
    <source>
        <dbReference type="EMBL" id="KAK3051039.1"/>
    </source>
</evidence>
<gene>
    <name evidence="8" type="ORF">LTR09_007788</name>
</gene>
<dbReference type="PRINTS" id="PR00368">
    <property type="entry name" value="FADPNR"/>
</dbReference>
<dbReference type="SUPFAM" id="SSF52821">
    <property type="entry name" value="Rhodanese/Cell cycle control phosphatase"/>
    <property type="match status" value="1"/>
</dbReference>
<dbReference type="PROSITE" id="PS50206">
    <property type="entry name" value="RHODANESE_3"/>
    <property type="match status" value="1"/>
</dbReference>
<organism evidence="8 9">
    <name type="scientific">Extremus antarcticus</name>
    <dbReference type="NCBI Taxonomy" id="702011"/>
    <lineage>
        <taxon>Eukaryota</taxon>
        <taxon>Fungi</taxon>
        <taxon>Dikarya</taxon>
        <taxon>Ascomycota</taxon>
        <taxon>Pezizomycotina</taxon>
        <taxon>Dothideomycetes</taxon>
        <taxon>Dothideomycetidae</taxon>
        <taxon>Mycosphaerellales</taxon>
        <taxon>Extremaceae</taxon>
        <taxon>Extremus</taxon>
    </lineage>
</organism>
<dbReference type="Pfam" id="PF00581">
    <property type="entry name" value="Rhodanese"/>
    <property type="match status" value="1"/>
</dbReference>
<dbReference type="PANTHER" id="PTHR43429">
    <property type="entry name" value="PYRIDINE NUCLEOTIDE-DISULFIDE OXIDOREDUCTASE DOMAIN-CONTAINING"/>
    <property type="match status" value="1"/>
</dbReference>
<dbReference type="InterPro" id="IPR016156">
    <property type="entry name" value="FAD/NAD-linked_Rdtase_dimer_sf"/>
</dbReference>
<evidence type="ECO:0000256" key="1">
    <source>
        <dbReference type="ARBA" id="ARBA00001974"/>
    </source>
</evidence>
<reference evidence="8" key="1">
    <citation type="submission" date="2023-04" db="EMBL/GenBank/DDBJ databases">
        <title>Black Yeasts Isolated from many extreme environments.</title>
        <authorList>
            <person name="Coleine C."/>
            <person name="Stajich J.E."/>
            <person name="Selbmann L."/>
        </authorList>
    </citation>
    <scope>NUCLEOTIDE SEQUENCE</scope>
    <source>
        <strain evidence="8">CCFEE 5312</strain>
    </source>
</reference>
<accession>A0AAJ0DJC9</accession>
<dbReference type="SUPFAM" id="SSF51905">
    <property type="entry name" value="FAD/NAD(P)-binding domain"/>
    <property type="match status" value="1"/>
</dbReference>
<dbReference type="SMART" id="SM00450">
    <property type="entry name" value="RHOD"/>
    <property type="match status" value="1"/>
</dbReference>
<evidence type="ECO:0000256" key="4">
    <source>
        <dbReference type="ARBA" id="ARBA00022827"/>
    </source>
</evidence>
<comment type="caution">
    <text evidence="8">The sequence shown here is derived from an EMBL/GenBank/DDBJ whole genome shotgun (WGS) entry which is preliminary data.</text>
</comment>
<dbReference type="InterPro" id="IPR050260">
    <property type="entry name" value="FAD-bd_OxRdtase"/>
</dbReference>
<evidence type="ECO:0000259" key="7">
    <source>
        <dbReference type="PROSITE" id="PS50206"/>
    </source>
</evidence>
<dbReference type="InterPro" id="IPR036873">
    <property type="entry name" value="Rhodanese-like_dom_sf"/>
</dbReference>
<evidence type="ECO:0000256" key="2">
    <source>
        <dbReference type="ARBA" id="ARBA00009130"/>
    </source>
</evidence>
<keyword evidence="3" id="KW-0285">Flavoprotein</keyword>
<dbReference type="Pfam" id="PF07992">
    <property type="entry name" value="Pyr_redox_2"/>
    <property type="match status" value="1"/>
</dbReference>
<dbReference type="Proteomes" id="UP001271007">
    <property type="component" value="Unassembled WGS sequence"/>
</dbReference>
<name>A0AAJ0DJC9_9PEZI</name>
<dbReference type="EMBL" id="JAWDJX010000028">
    <property type="protein sequence ID" value="KAK3051039.1"/>
    <property type="molecule type" value="Genomic_DNA"/>
</dbReference>
<protein>
    <recommendedName>
        <fullName evidence="7">Rhodanese domain-containing protein</fullName>
    </recommendedName>
</protein>
<comment type="similarity">
    <text evidence="2">Belongs to the class-III pyridine nucleotide-disulfide oxidoreductase family.</text>
</comment>
<sequence length="554" mass="60642">MAEPMLALSTSEHYTLTLTRVMVLENPLRIIVVGGVAGGMSAATRARRLSEHAQITVFEQGPFVSYASCGVPYALGHIIKDDLALVVQTPQSFKQRFNIDVYVNSEVVTVDRATKDVTVRVEGQHELQVFTLRTIDDMKAIRQFIKVNECQKAAVIGGGFIGFEAAENLQCLGLQATVIEQLPHVFAPMDADIAQAIHDELQRHNVKLLLGSKVTRIHQNDKKHLETVSKVAVDTTNGGSVHVDFVVLCVGAQPRTSLAAAVGLELGTKGVTINEYMQISDPDIYAVGDMVETMNIVSLDTTVMAHAGPASRQGRCAANHMLGQSHRYRGSIGTWVCKVFDLTIASTGLSVTELQRLGSPVQWITIHPYDHASYYPGAAPMTLRVTFTPDQGQLLGAQIVGKSGVDKRIDVLLTAILACMRVHDLEHLELAYAPPYSSAKDPVNMAGFVGSNVVRGDVKIMHARDVAGLLDTHQVVDVRNPAEHLHGHLPGAMNYPLTELRQKHHHLDFDRGILVYCQDGYRGYLAYRILTQLGFMVANLDGGYESYRAHRGND</sequence>
<dbReference type="InterPro" id="IPR004099">
    <property type="entry name" value="Pyr_nucl-diS_OxRdtase_dimer"/>
</dbReference>
<evidence type="ECO:0000256" key="5">
    <source>
        <dbReference type="ARBA" id="ARBA00023002"/>
    </source>
</evidence>
<dbReference type="PRINTS" id="PR00411">
    <property type="entry name" value="PNDRDTASEI"/>
</dbReference>
<dbReference type="GO" id="GO:0016491">
    <property type="term" value="F:oxidoreductase activity"/>
    <property type="evidence" value="ECO:0007669"/>
    <property type="project" value="UniProtKB-KW"/>
</dbReference>
<dbReference type="InterPro" id="IPR036188">
    <property type="entry name" value="FAD/NAD-bd_sf"/>
</dbReference>
<proteinExistence type="inferred from homology"/>
<evidence type="ECO:0000256" key="3">
    <source>
        <dbReference type="ARBA" id="ARBA00022630"/>
    </source>
</evidence>
<evidence type="ECO:0000313" key="9">
    <source>
        <dbReference type="Proteomes" id="UP001271007"/>
    </source>
</evidence>
<dbReference type="InterPro" id="IPR001763">
    <property type="entry name" value="Rhodanese-like_dom"/>
</dbReference>
<keyword evidence="4" id="KW-0274">FAD</keyword>
<dbReference type="SUPFAM" id="SSF55424">
    <property type="entry name" value="FAD/NAD-linked reductases, dimerisation (C-terminal) domain"/>
    <property type="match status" value="1"/>
</dbReference>
<dbReference type="Pfam" id="PF02852">
    <property type="entry name" value="Pyr_redox_dim"/>
    <property type="match status" value="1"/>
</dbReference>
<dbReference type="PANTHER" id="PTHR43429:SF1">
    <property type="entry name" value="NAD(P)H SULFUR OXIDOREDUCTASE (COA-DEPENDENT)"/>
    <property type="match status" value="1"/>
</dbReference>
<dbReference type="Gene3D" id="3.40.250.10">
    <property type="entry name" value="Rhodanese-like domain"/>
    <property type="match status" value="1"/>
</dbReference>
<keyword evidence="9" id="KW-1185">Reference proteome</keyword>
<dbReference type="InterPro" id="IPR023753">
    <property type="entry name" value="FAD/NAD-binding_dom"/>
</dbReference>
<feature type="domain" description="Rhodanese" evidence="7">
    <location>
        <begin position="469"/>
        <end position="551"/>
    </location>
</feature>
<evidence type="ECO:0000256" key="6">
    <source>
        <dbReference type="ARBA" id="ARBA00023284"/>
    </source>
</evidence>
<keyword evidence="6" id="KW-0676">Redox-active center</keyword>